<reference evidence="3" key="1">
    <citation type="journal article" date="2019" name="Int. J. Syst. Evol. Microbiol.">
        <title>The Global Catalogue of Microorganisms (GCM) 10K type strain sequencing project: providing services to taxonomists for standard genome sequencing and annotation.</title>
        <authorList>
            <consortium name="The Broad Institute Genomics Platform"/>
            <consortium name="The Broad Institute Genome Sequencing Center for Infectious Disease"/>
            <person name="Wu L."/>
            <person name="Ma J."/>
        </authorList>
    </citation>
    <scope>NUCLEOTIDE SEQUENCE [LARGE SCALE GENOMIC DNA]</scope>
    <source>
        <strain evidence="3">KCTC 12848</strain>
    </source>
</reference>
<organism evidence="2 3">
    <name type="scientific">Saccharothrix xinjiangensis</name>
    <dbReference type="NCBI Taxonomy" id="204798"/>
    <lineage>
        <taxon>Bacteria</taxon>
        <taxon>Bacillati</taxon>
        <taxon>Actinomycetota</taxon>
        <taxon>Actinomycetes</taxon>
        <taxon>Pseudonocardiales</taxon>
        <taxon>Pseudonocardiaceae</taxon>
        <taxon>Saccharothrix</taxon>
    </lineage>
</organism>
<dbReference type="SMART" id="SM00028">
    <property type="entry name" value="TPR"/>
    <property type="match status" value="5"/>
</dbReference>
<dbReference type="EMBL" id="JBHSJB010000010">
    <property type="protein sequence ID" value="MFC5054330.1"/>
    <property type="molecule type" value="Genomic_DNA"/>
</dbReference>
<dbReference type="Pfam" id="PF13424">
    <property type="entry name" value="TPR_12"/>
    <property type="match status" value="2"/>
</dbReference>
<feature type="compositionally biased region" description="Polar residues" evidence="1">
    <location>
        <begin position="36"/>
        <end position="50"/>
    </location>
</feature>
<evidence type="ECO:0000313" key="2">
    <source>
        <dbReference type="EMBL" id="MFC5054330.1"/>
    </source>
</evidence>
<evidence type="ECO:0000313" key="3">
    <source>
        <dbReference type="Proteomes" id="UP001595833"/>
    </source>
</evidence>
<feature type="region of interest" description="Disordered" evidence="1">
    <location>
        <begin position="1"/>
        <end position="24"/>
    </location>
</feature>
<dbReference type="InterPro" id="IPR011990">
    <property type="entry name" value="TPR-like_helical_dom_sf"/>
</dbReference>
<name>A0ABV9XVJ3_9PSEU</name>
<dbReference type="RefSeq" id="WP_380646212.1">
    <property type="nucleotide sequence ID" value="NZ_JBHSJB010000010.1"/>
</dbReference>
<dbReference type="SUPFAM" id="SSF48452">
    <property type="entry name" value="TPR-like"/>
    <property type="match status" value="1"/>
</dbReference>
<comment type="caution">
    <text evidence="2">The sequence shown here is derived from an EMBL/GenBank/DDBJ whole genome shotgun (WGS) entry which is preliminary data.</text>
</comment>
<dbReference type="PANTHER" id="PTHR10098">
    <property type="entry name" value="RAPSYN-RELATED"/>
    <property type="match status" value="1"/>
</dbReference>
<dbReference type="InterPro" id="IPR019734">
    <property type="entry name" value="TPR_rpt"/>
</dbReference>
<dbReference type="Proteomes" id="UP001595833">
    <property type="component" value="Unassembled WGS sequence"/>
</dbReference>
<dbReference type="Gene3D" id="1.25.40.10">
    <property type="entry name" value="Tetratricopeptide repeat domain"/>
    <property type="match status" value="1"/>
</dbReference>
<accession>A0ABV9XVJ3</accession>
<evidence type="ECO:0000256" key="1">
    <source>
        <dbReference type="SAM" id="MobiDB-lite"/>
    </source>
</evidence>
<protein>
    <submittedName>
        <fullName evidence="2">Tetratricopeptide repeat protein</fullName>
    </submittedName>
</protein>
<dbReference type="PANTHER" id="PTHR10098:SF108">
    <property type="entry name" value="TETRATRICOPEPTIDE REPEAT PROTEIN 28"/>
    <property type="match status" value="1"/>
</dbReference>
<feature type="region of interest" description="Disordered" evidence="1">
    <location>
        <begin position="31"/>
        <end position="50"/>
    </location>
</feature>
<gene>
    <name evidence="2" type="ORF">ACFPFM_11245</name>
</gene>
<proteinExistence type="predicted"/>
<keyword evidence="3" id="KW-1185">Reference proteome</keyword>
<sequence length="379" mass="41640">MTPGPGPERRRPPNPQGCPEQHEIALSGPSLRVAGQPTTHSQGSSGTDNLHTAHAARGLLDPHTEALDLPAPEPGSRPLVPPNAATALTWFDTEHQALLAVQRTAFDRGWWNRTWQLAWTLTTFHYRRGRLHDDVSTWQLAAAATDRLGPGPAAITARRHLGHACARTGRSTEALNHLHRALANADALTDRPQQAHTHRMLALTWWRQGDDHRARDHARAALRLFYALDDRPRQADAENQIAWYSTKLGDHDTARASCARALALYRAGGDRDGEASTLDTMGHLAGLTGDHTSALEHYRDSLTLFQALGHAYKEANTLDRLGHTHAALGHTEDARLVWTRAIELYRDQQRTTATRGTAAVGRPSLTLSVVLERSVCRGG</sequence>